<dbReference type="EMBL" id="CABPRJ010001431">
    <property type="protein sequence ID" value="VVC36199.1"/>
    <property type="molecule type" value="Genomic_DNA"/>
</dbReference>
<evidence type="ECO:0000313" key="5">
    <source>
        <dbReference type="EMBL" id="VVC36199.1"/>
    </source>
</evidence>
<evidence type="ECO:0000256" key="1">
    <source>
        <dbReference type="ARBA" id="ARBA00022723"/>
    </source>
</evidence>
<keyword evidence="6" id="KW-1185">Reference proteome</keyword>
<dbReference type="GO" id="GO:0008270">
    <property type="term" value="F:zinc ion binding"/>
    <property type="evidence" value="ECO:0007669"/>
    <property type="project" value="UniProtKB-KW"/>
</dbReference>
<proteinExistence type="predicted"/>
<evidence type="ECO:0000259" key="4">
    <source>
        <dbReference type="Pfam" id="PF02892"/>
    </source>
</evidence>
<dbReference type="SUPFAM" id="SSF57667">
    <property type="entry name" value="beta-beta-alpha zinc fingers"/>
    <property type="match status" value="1"/>
</dbReference>
<dbReference type="InterPro" id="IPR003656">
    <property type="entry name" value="Znf_BED"/>
</dbReference>
<dbReference type="GO" id="GO:0003677">
    <property type="term" value="F:DNA binding"/>
    <property type="evidence" value="ECO:0007669"/>
    <property type="project" value="InterPro"/>
</dbReference>
<evidence type="ECO:0000256" key="2">
    <source>
        <dbReference type="ARBA" id="ARBA00022771"/>
    </source>
</evidence>
<protein>
    <submittedName>
        <fullName evidence="5">Zinc finger C2H2-type,Zinc finger, BED-type</fullName>
    </submittedName>
</protein>
<organism evidence="5 6">
    <name type="scientific">Cinara cedri</name>
    <dbReference type="NCBI Taxonomy" id="506608"/>
    <lineage>
        <taxon>Eukaryota</taxon>
        <taxon>Metazoa</taxon>
        <taxon>Ecdysozoa</taxon>
        <taxon>Arthropoda</taxon>
        <taxon>Hexapoda</taxon>
        <taxon>Insecta</taxon>
        <taxon>Pterygota</taxon>
        <taxon>Neoptera</taxon>
        <taxon>Paraneoptera</taxon>
        <taxon>Hemiptera</taxon>
        <taxon>Sternorrhyncha</taxon>
        <taxon>Aphidomorpha</taxon>
        <taxon>Aphidoidea</taxon>
        <taxon>Aphididae</taxon>
        <taxon>Lachninae</taxon>
        <taxon>Cinara</taxon>
    </lineage>
</organism>
<dbReference type="Pfam" id="PF02892">
    <property type="entry name" value="zf-BED"/>
    <property type="match status" value="1"/>
</dbReference>
<gene>
    <name evidence="5" type="ORF">CINCED_3A004675</name>
</gene>
<accession>A0A5E4MXG9</accession>
<evidence type="ECO:0000256" key="3">
    <source>
        <dbReference type="ARBA" id="ARBA00022833"/>
    </source>
</evidence>
<sequence length="105" mass="11681">MSGFNCFEIVPLPGGRGDIRKHFGFQIDSNDTVLNKKQVYCRECKSIIAYSGNATNLKSHFSNGAAHQKTSCSSSDIQNYLGFVVKSLLKVRWHLSLNIQSQLVS</sequence>
<reference evidence="5 6" key="1">
    <citation type="submission" date="2019-08" db="EMBL/GenBank/DDBJ databases">
        <authorList>
            <person name="Alioto T."/>
            <person name="Alioto T."/>
            <person name="Gomez Garrido J."/>
        </authorList>
    </citation>
    <scope>NUCLEOTIDE SEQUENCE [LARGE SCALE GENOMIC DNA]</scope>
</reference>
<dbReference type="InterPro" id="IPR036236">
    <property type="entry name" value="Znf_C2H2_sf"/>
</dbReference>
<feature type="domain" description="BED-type" evidence="4">
    <location>
        <begin position="21"/>
        <end position="61"/>
    </location>
</feature>
<keyword evidence="1" id="KW-0479">Metal-binding</keyword>
<evidence type="ECO:0000313" key="6">
    <source>
        <dbReference type="Proteomes" id="UP000325440"/>
    </source>
</evidence>
<dbReference type="OrthoDB" id="6627698at2759"/>
<dbReference type="Proteomes" id="UP000325440">
    <property type="component" value="Unassembled WGS sequence"/>
</dbReference>
<dbReference type="AlphaFoldDB" id="A0A5E4MXG9"/>
<keyword evidence="2" id="KW-0863">Zinc-finger</keyword>
<keyword evidence="3" id="KW-0862">Zinc</keyword>
<name>A0A5E4MXG9_9HEMI</name>